<dbReference type="PANTHER" id="PTHR33744">
    <property type="entry name" value="CARBOHYDRATE DIACID REGULATOR"/>
    <property type="match status" value="1"/>
</dbReference>
<dbReference type="Pfam" id="PF13556">
    <property type="entry name" value="HTH_30"/>
    <property type="match status" value="1"/>
</dbReference>
<dbReference type="InterPro" id="IPR025736">
    <property type="entry name" value="PucR_C-HTH_dom"/>
</dbReference>
<gene>
    <name evidence="2" type="ORF">AABD04_19240</name>
</gene>
<keyword evidence="3" id="KW-1185">Reference proteome</keyword>
<dbReference type="PANTHER" id="PTHR33744:SF17">
    <property type="entry name" value="CONSERVED PROTEIN"/>
    <property type="match status" value="1"/>
</dbReference>
<evidence type="ECO:0000313" key="3">
    <source>
        <dbReference type="Proteomes" id="UP001456513"/>
    </source>
</evidence>
<evidence type="ECO:0000313" key="2">
    <source>
        <dbReference type="EMBL" id="MEK8072983.1"/>
    </source>
</evidence>
<dbReference type="RefSeq" id="WP_341442141.1">
    <property type="nucleotide sequence ID" value="NZ_JBBPCN010000001.1"/>
</dbReference>
<dbReference type="Gene3D" id="1.10.10.2840">
    <property type="entry name" value="PucR C-terminal helix-turn-helix domain"/>
    <property type="match status" value="1"/>
</dbReference>
<feature type="domain" description="PucR C-terminal helix-turn-helix" evidence="1">
    <location>
        <begin position="477"/>
        <end position="534"/>
    </location>
</feature>
<dbReference type="Proteomes" id="UP001456513">
    <property type="component" value="Unassembled WGS sequence"/>
</dbReference>
<dbReference type="InterPro" id="IPR042070">
    <property type="entry name" value="PucR_C-HTH_sf"/>
</dbReference>
<protein>
    <submittedName>
        <fullName evidence="2">Helix-turn-helix domain-containing protein</fullName>
    </submittedName>
</protein>
<dbReference type="EMBL" id="JBBPCN010000001">
    <property type="protein sequence ID" value="MEK8072983.1"/>
    <property type="molecule type" value="Genomic_DNA"/>
</dbReference>
<sequence>MANTVSLRSLLTSLHSAVVELVVAPVGMDMAVESVALLDADDLRSPPGTSADLALLVGVTEADVMRWFDDVALRPVADRPRAVLTKVAASTALSHGARETGIALVAVHQQTRWELLLSMMRGVLDQVRAQSSDDGLFGADTDLYELAQTVALLTKGMVSIEDERSHVLAYSASDDAADELRTLSILGREGPADYLRRLHERGVFDRLRRTDDVIDVPADPELVIRRRLAVGIRRMAGRSGAGGTTVSIGPTTLGTIWVQEGSAPLAADADAVLRGASAVAARLITRIANAPTNEALQIQRLLGARGGGVDVPSLASALSIPTTGSAAVVGFAACGEFEISSLAPAIRLHASAFRRDSLVTIIGERIYALFPGVASGTGIAAWTADAVGRIETRTSLALRAAVAAPIADLDGVAVARFEVDRVLDGTTGEVRVTTLEESRTSVLLGEILELIANHEQLRDPRIAALDRYDATNDSRMRESLETYLECFGDVRAGAERLHIHPNTLRYRIRRVEQILDLDLTDPDARLLVEIQLRI</sequence>
<proteinExistence type="predicted"/>
<reference evidence="2 3" key="1">
    <citation type="submission" date="2024-03" db="EMBL/GenBank/DDBJ databases">
        <title>Rhodococcus navarretei sp. nov. and Pseudarthrobacter quantumdoti sp. nov., two new species with the ability to biosynthesize Quantum Dots isolated from soil samples at Union Glacier, Antarctica.</title>
        <authorList>
            <person name="Vargas M."/>
        </authorList>
    </citation>
    <scope>NUCLEOTIDE SEQUENCE [LARGE SCALE GENOMIC DNA]</scope>
    <source>
        <strain evidence="2 3">EXRC-4A-4</strain>
    </source>
</reference>
<dbReference type="InterPro" id="IPR051448">
    <property type="entry name" value="CdaR-like_regulators"/>
</dbReference>
<comment type="caution">
    <text evidence="2">The sequence shown here is derived from an EMBL/GenBank/DDBJ whole genome shotgun (WGS) entry which is preliminary data.</text>
</comment>
<organism evidence="2 3">
    <name type="scientific">Rhodococcus navarretei</name>
    <dbReference type="NCBI Taxonomy" id="3128981"/>
    <lineage>
        <taxon>Bacteria</taxon>
        <taxon>Bacillati</taxon>
        <taxon>Actinomycetota</taxon>
        <taxon>Actinomycetes</taxon>
        <taxon>Mycobacteriales</taxon>
        <taxon>Nocardiaceae</taxon>
        <taxon>Rhodococcus</taxon>
    </lineage>
</organism>
<evidence type="ECO:0000259" key="1">
    <source>
        <dbReference type="Pfam" id="PF13556"/>
    </source>
</evidence>
<accession>A0ABU9D060</accession>
<name>A0ABU9D060_9NOCA</name>